<protein>
    <submittedName>
        <fullName evidence="1">Uncharacterized protein</fullName>
    </submittedName>
</protein>
<proteinExistence type="predicted"/>
<name>A0ABQ8FCH7_9FUNG</name>
<accession>A0ABQ8FCH7</accession>
<evidence type="ECO:0000313" key="1">
    <source>
        <dbReference type="EMBL" id="KAH6595911.1"/>
    </source>
</evidence>
<sequence>MSLKTASKAMDALLDRVAPRSTGAKTATSSKLTKAASFALEMEGTKKPKFTKGSFKSVIKAQSTLRRSARATSKYNKELRNASLRTAVDTGAVIKATKEELLRRNITTLLAAKPNPKVATLKKKVDASTDDCFDKLKMIIIIIIIQHPTTLSLQANHFAILVF</sequence>
<keyword evidence="2" id="KW-1185">Reference proteome</keyword>
<dbReference type="Proteomes" id="UP001648503">
    <property type="component" value="Unassembled WGS sequence"/>
</dbReference>
<comment type="caution">
    <text evidence="1">The sequence shown here is derived from an EMBL/GenBank/DDBJ whole genome shotgun (WGS) entry which is preliminary data.</text>
</comment>
<evidence type="ECO:0000313" key="2">
    <source>
        <dbReference type="Proteomes" id="UP001648503"/>
    </source>
</evidence>
<dbReference type="EMBL" id="JAFCIX010000267">
    <property type="protein sequence ID" value="KAH6595911.1"/>
    <property type="molecule type" value="Genomic_DNA"/>
</dbReference>
<organism evidence="1 2">
    <name type="scientific">Batrachochytrium salamandrivorans</name>
    <dbReference type="NCBI Taxonomy" id="1357716"/>
    <lineage>
        <taxon>Eukaryota</taxon>
        <taxon>Fungi</taxon>
        <taxon>Fungi incertae sedis</taxon>
        <taxon>Chytridiomycota</taxon>
        <taxon>Chytridiomycota incertae sedis</taxon>
        <taxon>Chytridiomycetes</taxon>
        <taxon>Rhizophydiales</taxon>
        <taxon>Rhizophydiales incertae sedis</taxon>
        <taxon>Batrachochytrium</taxon>
    </lineage>
</organism>
<gene>
    <name evidence="1" type="ORF">BASA50_005491</name>
</gene>
<reference evidence="1 2" key="1">
    <citation type="submission" date="2021-02" db="EMBL/GenBank/DDBJ databases">
        <title>Variation within the Batrachochytrium salamandrivorans European outbreak.</title>
        <authorList>
            <person name="Kelly M."/>
            <person name="Pasmans F."/>
            <person name="Shea T.P."/>
            <person name="Munoz J.F."/>
            <person name="Carranza S."/>
            <person name="Cuomo C.A."/>
            <person name="Martel A."/>
        </authorList>
    </citation>
    <scope>NUCLEOTIDE SEQUENCE [LARGE SCALE GENOMIC DNA]</scope>
    <source>
        <strain evidence="1 2">AMFP18/2</strain>
    </source>
</reference>